<comment type="caution">
    <text evidence="7">The sequence shown here is derived from an EMBL/GenBank/DDBJ whole genome shotgun (WGS) entry which is preliminary data.</text>
</comment>
<feature type="domain" description="Amino acid transporter transmembrane" evidence="6">
    <location>
        <begin position="165"/>
        <end position="245"/>
    </location>
</feature>
<feature type="domain" description="Amino acid transporter transmembrane" evidence="6">
    <location>
        <begin position="27"/>
        <end position="135"/>
    </location>
</feature>
<sequence>MEFNDQNKEQDQVSVYMTKKYELSDLVSSYFLLIKGYFSIGILTFPMIFYQAGYLLAAGVIIMIGILTVYSVNLLIQIQEDINKKQSVEEDNAPILHYSDIAQAIYGNKGVFIIKTFTVVFQIGSCLSYLVFFKQPDYMVKRKNSFGVDVYSYNLTLNDDKIQFLRRYFVRILIIFGIFLLSTIQGKFLNILSIVGSIGGIFNQFVFPSMMYERYFSKKIKPWKSLVNKFTQICGVMGGLLGIYIGLGKV</sequence>
<dbReference type="AlphaFoldDB" id="A0A0V0QX80"/>
<accession>A0A0V0QX80</accession>
<dbReference type="EMBL" id="LDAU01000092">
    <property type="protein sequence ID" value="KRX06769.1"/>
    <property type="molecule type" value="Genomic_DNA"/>
</dbReference>
<dbReference type="OrthoDB" id="339469at2759"/>
<evidence type="ECO:0000259" key="6">
    <source>
        <dbReference type="Pfam" id="PF01490"/>
    </source>
</evidence>
<comment type="subcellular location">
    <subcellularLocation>
        <location evidence="1">Membrane</location>
        <topology evidence="1">Multi-pass membrane protein</topology>
    </subcellularLocation>
</comment>
<dbReference type="PANTHER" id="PTHR22950">
    <property type="entry name" value="AMINO ACID TRANSPORTER"/>
    <property type="match status" value="1"/>
</dbReference>
<reference evidence="7 8" key="1">
    <citation type="journal article" date="2015" name="Sci. Rep.">
        <title>Genome of the facultative scuticociliatosis pathogen Pseudocohnilembus persalinus provides insight into its virulence through horizontal gene transfer.</title>
        <authorList>
            <person name="Xiong J."/>
            <person name="Wang G."/>
            <person name="Cheng J."/>
            <person name="Tian M."/>
            <person name="Pan X."/>
            <person name="Warren A."/>
            <person name="Jiang C."/>
            <person name="Yuan D."/>
            <person name="Miao W."/>
        </authorList>
    </citation>
    <scope>NUCLEOTIDE SEQUENCE [LARGE SCALE GENOMIC DNA]</scope>
    <source>
        <strain evidence="7">36N120E</strain>
    </source>
</reference>
<keyword evidence="8" id="KW-1185">Reference proteome</keyword>
<dbReference type="InterPro" id="IPR013057">
    <property type="entry name" value="AA_transpt_TM"/>
</dbReference>
<evidence type="ECO:0000256" key="5">
    <source>
        <dbReference type="SAM" id="Phobius"/>
    </source>
</evidence>
<feature type="transmembrane region" description="Helical" evidence="5">
    <location>
        <begin position="191"/>
        <end position="210"/>
    </location>
</feature>
<evidence type="ECO:0000313" key="8">
    <source>
        <dbReference type="Proteomes" id="UP000054937"/>
    </source>
</evidence>
<organism evidence="7 8">
    <name type="scientific">Pseudocohnilembus persalinus</name>
    <name type="common">Ciliate</name>
    <dbReference type="NCBI Taxonomy" id="266149"/>
    <lineage>
        <taxon>Eukaryota</taxon>
        <taxon>Sar</taxon>
        <taxon>Alveolata</taxon>
        <taxon>Ciliophora</taxon>
        <taxon>Intramacronucleata</taxon>
        <taxon>Oligohymenophorea</taxon>
        <taxon>Scuticociliatia</taxon>
        <taxon>Philasterida</taxon>
        <taxon>Pseudocohnilembidae</taxon>
        <taxon>Pseudocohnilembus</taxon>
    </lineage>
</organism>
<feature type="transmembrane region" description="Helical" evidence="5">
    <location>
        <begin position="230"/>
        <end position="247"/>
    </location>
</feature>
<proteinExistence type="predicted"/>
<dbReference type="OMA" id="NICIMIF"/>
<dbReference type="Proteomes" id="UP000054937">
    <property type="component" value="Unassembled WGS sequence"/>
</dbReference>
<protein>
    <recommendedName>
        <fullName evidence="6">Amino acid transporter transmembrane domain-containing protein</fullName>
    </recommendedName>
</protein>
<feature type="transmembrane region" description="Helical" evidence="5">
    <location>
        <begin position="168"/>
        <end position="185"/>
    </location>
</feature>
<evidence type="ECO:0000256" key="1">
    <source>
        <dbReference type="ARBA" id="ARBA00004141"/>
    </source>
</evidence>
<keyword evidence="2 5" id="KW-0812">Transmembrane</keyword>
<evidence type="ECO:0000256" key="2">
    <source>
        <dbReference type="ARBA" id="ARBA00022692"/>
    </source>
</evidence>
<keyword evidence="4 5" id="KW-0472">Membrane</keyword>
<dbReference type="PANTHER" id="PTHR22950:SF666">
    <property type="entry name" value="VACUOLAR AMINO ACID TRANSPORTER 4"/>
    <property type="match status" value="1"/>
</dbReference>
<dbReference type="InParanoid" id="A0A0V0QX80"/>
<evidence type="ECO:0000256" key="3">
    <source>
        <dbReference type="ARBA" id="ARBA00022989"/>
    </source>
</evidence>
<keyword evidence="3 5" id="KW-1133">Transmembrane helix</keyword>
<dbReference type="GO" id="GO:0015179">
    <property type="term" value="F:L-amino acid transmembrane transporter activity"/>
    <property type="evidence" value="ECO:0007669"/>
    <property type="project" value="TreeGrafter"/>
</dbReference>
<feature type="transmembrane region" description="Helical" evidence="5">
    <location>
        <begin position="54"/>
        <end position="76"/>
    </location>
</feature>
<name>A0A0V0QX80_PSEPJ</name>
<evidence type="ECO:0000256" key="4">
    <source>
        <dbReference type="ARBA" id="ARBA00023136"/>
    </source>
</evidence>
<dbReference type="Pfam" id="PF01490">
    <property type="entry name" value="Aa_trans"/>
    <property type="match status" value="2"/>
</dbReference>
<gene>
    <name evidence="7" type="ORF">PPERSA_09171</name>
</gene>
<dbReference type="GO" id="GO:0016020">
    <property type="term" value="C:membrane"/>
    <property type="evidence" value="ECO:0007669"/>
    <property type="project" value="UniProtKB-SubCell"/>
</dbReference>
<evidence type="ECO:0000313" key="7">
    <source>
        <dbReference type="EMBL" id="KRX06769.1"/>
    </source>
</evidence>
<feature type="transmembrane region" description="Helical" evidence="5">
    <location>
        <begin position="27"/>
        <end position="48"/>
    </location>
</feature>